<dbReference type="WBParaSite" id="TREG1_15580.1">
    <property type="protein sequence ID" value="TREG1_15580.1"/>
    <property type="gene ID" value="TREG1_15580"/>
</dbReference>
<dbReference type="AlphaFoldDB" id="A0AA85JDH3"/>
<feature type="compositionally biased region" description="Polar residues" evidence="2">
    <location>
        <begin position="263"/>
        <end position="282"/>
    </location>
</feature>
<evidence type="ECO:0000313" key="3">
    <source>
        <dbReference type="Proteomes" id="UP000050795"/>
    </source>
</evidence>
<evidence type="ECO:0000256" key="2">
    <source>
        <dbReference type="SAM" id="MobiDB-lite"/>
    </source>
</evidence>
<feature type="compositionally biased region" description="Polar residues" evidence="2">
    <location>
        <begin position="235"/>
        <end position="249"/>
    </location>
</feature>
<keyword evidence="3" id="KW-1185">Reference proteome</keyword>
<proteinExistence type="predicted"/>
<feature type="compositionally biased region" description="Polar residues" evidence="2">
    <location>
        <begin position="211"/>
        <end position="222"/>
    </location>
</feature>
<evidence type="ECO:0000313" key="6">
    <source>
        <dbReference type="WBParaSite" id="TREG1_15580.3"/>
    </source>
</evidence>
<dbReference type="WBParaSite" id="TREG1_15580.3">
    <property type="protein sequence ID" value="TREG1_15580.3"/>
    <property type="gene ID" value="TREG1_15580"/>
</dbReference>
<feature type="region of interest" description="Disordered" evidence="2">
    <location>
        <begin position="206"/>
        <end position="291"/>
    </location>
</feature>
<evidence type="ECO:0000313" key="4">
    <source>
        <dbReference type="WBParaSite" id="TREG1_15580.1"/>
    </source>
</evidence>
<accession>A0AA85JDH3</accession>
<dbReference type="Proteomes" id="UP000050795">
    <property type="component" value="Unassembled WGS sequence"/>
</dbReference>
<feature type="coiled-coil region" evidence="1">
    <location>
        <begin position="171"/>
        <end position="198"/>
    </location>
</feature>
<reference evidence="4 5" key="2">
    <citation type="submission" date="2023-11" db="UniProtKB">
        <authorList>
            <consortium name="WormBaseParasite"/>
        </authorList>
    </citation>
    <scope>IDENTIFICATION</scope>
</reference>
<name>A0AA85JDH3_TRIRE</name>
<feature type="compositionally biased region" description="Low complexity" evidence="2">
    <location>
        <begin position="250"/>
        <end position="261"/>
    </location>
</feature>
<dbReference type="WBParaSite" id="TREG1_15580.2">
    <property type="protein sequence ID" value="TREG1_15580.2"/>
    <property type="gene ID" value="TREG1_15580"/>
</dbReference>
<organism evidence="3 6">
    <name type="scientific">Trichobilharzia regenti</name>
    <name type="common">Nasal bird schistosome</name>
    <dbReference type="NCBI Taxonomy" id="157069"/>
    <lineage>
        <taxon>Eukaryota</taxon>
        <taxon>Metazoa</taxon>
        <taxon>Spiralia</taxon>
        <taxon>Lophotrochozoa</taxon>
        <taxon>Platyhelminthes</taxon>
        <taxon>Trematoda</taxon>
        <taxon>Digenea</taxon>
        <taxon>Strigeidida</taxon>
        <taxon>Schistosomatoidea</taxon>
        <taxon>Schistosomatidae</taxon>
        <taxon>Trichobilharzia</taxon>
    </lineage>
</organism>
<reference evidence="3" key="1">
    <citation type="submission" date="2022-06" db="EMBL/GenBank/DDBJ databases">
        <authorList>
            <person name="Berger JAMES D."/>
            <person name="Berger JAMES D."/>
        </authorList>
    </citation>
    <scope>NUCLEOTIDE SEQUENCE [LARGE SCALE GENOMIC DNA]</scope>
</reference>
<keyword evidence="1" id="KW-0175">Coiled coil</keyword>
<protein>
    <submittedName>
        <fullName evidence="4 5">Uncharacterized protein</fullName>
    </submittedName>
</protein>
<evidence type="ECO:0000256" key="1">
    <source>
        <dbReference type="SAM" id="Coils"/>
    </source>
</evidence>
<sequence>MARVPSSNHFKNSDENNRPIIAIPSTQKDLKLFSDSFAVTPHSQLESTVRLINSEFEAMGYTKILKIEAGQLEVIMSNFVEGVLRLISSYRNSLDNCKKTELSFQSVQSKLTHTQRLFYRCQQELDKSIRLNILAKLEQKQMLRDKESLSYLLKRTSDTLDRIRVAFSKHQAQCSNQKRRLEIQRERLRKRLVGCLKEASFGYRRGRKNHSPTISTDLSTSEIRSRVEGDKVSNAYRSNTNQLSIHDNTSPPRSCPPSVVSKASLTKQLSSGSLPPTNAADNETSRDDLSSTVIQQLESRLKELCHENRELRDFASQLSSRMFQFSDFLEHNCDLCMQDNANISFDCQDEHHSLGESHVAEHDISEVQSFDEKRNLFKKSIDKQSTPVIDFSFELPFRVIRDDLIKRVQYASWVVWSKLKCLARCHTNSVKETPGFKSQFCHTDNSLTVECVDSDKVHVEDDDEVNQLGNQLSQLKSSLADCEHPQS</sequence>
<evidence type="ECO:0000313" key="5">
    <source>
        <dbReference type="WBParaSite" id="TREG1_15580.2"/>
    </source>
</evidence>